<reference evidence="2 3" key="1">
    <citation type="submission" date="2018-06" db="EMBL/GenBank/DDBJ databases">
        <title>A transcriptomic atlas of mushroom development highlights an independent origin of complex multicellularity.</title>
        <authorList>
            <consortium name="DOE Joint Genome Institute"/>
            <person name="Krizsan K."/>
            <person name="Almasi E."/>
            <person name="Merenyi Z."/>
            <person name="Sahu N."/>
            <person name="Viragh M."/>
            <person name="Koszo T."/>
            <person name="Mondo S."/>
            <person name="Kiss B."/>
            <person name="Balint B."/>
            <person name="Kues U."/>
            <person name="Barry K."/>
            <person name="Hegedus J.C."/>
            <person name="Henrissat B."/>
            <person name="Johnson J."/>
            <person name="Lipzen A."/>
            <person name="Ohm R."/>
            <person name="Nagy I."/>
            <person name="Pangilinan J."/>
            <person name="Yan J."/>
            <person name="Xiong Y."/>
            <person name="Grigoriev I.V."/>
            <person name="Hibbett D.S."/>
            <person name="Nagy L.G."/>
        </authorList>
    </citation>
    <scope>NUCLEOTIDE SEQUENCE [LARGE SCALE GENOMIC DNA]</scope>
    <source>
        <strain evidence="2 3">SZMC22713</strain>
    </source>
</reference>
<dbReference type="VEuPathDB" id="FungiDB:BD410DRAFT_825989"/>
<evidence type="ECO:0000256" key="1">
    <source>
        <dbReference type="SAM" id="MobiDB-lite"/>
    </source>
</evidence>
<name>A0A4Y7QFZ2_9AGAM</name>
<feature type="compositionally biased region" description="Low complexity" evidence="1">
    <location>
        <begin position="64"/>
        <end position="80"/>
    </location>
</feature>
<dbReference type="Proteomes" id="UP000294933">
    <property type="component" value="Unassembled WGS sequence"/>
</dbReference>
<keyword evidence="3" id="KW-1185">Reference proteome</keyword>
<feature type="region of interest" description="Disordered" evidence="1">
    <location>
        <begin position="54"/>
        <end position="80"/>
    </location>
</feature>
<dbReference type="AlphaFoldDB" id="A0A4Y7QFZ2"/>
<gene>
    <name evidence="2" type="ORF">BD410DRAFT_825989</name>
</gene>
<organism evidence="2 3">
    <name type="scientific">Rickenella mellea</name>
    <dbReference type="NCBI Taxonomy" id="50990"/>
    <lineage>
        <taxon>Eukaryota</taxon>
        <taxon>Fungi</taxon>
        <taxon>Dikarya</taxon>
        <taxon>Basidiomycota</taxon>
        <taxon>Agaricomycotina</taxon>
        <taxon>Agaricomycetes</taxon>
        <taxon>Hymenochaetales</taxon>
        <taxon>Rickenellaceae</taxon>
        <taxon>Rickenella</taxon>
    </lineage>
</organism>
<protein>
    <submittedName>
        <fullName evidence="2">Uncharacterized protein</fullName>
    </submittedName>
</protein>
<dbReference type="EMBL" id="ML170162">
    <property type="protein sequence ID" value="TDL26108.1"/>
    <property type="molecule type" value="Genomic_DNA"/>
</dbReference>
<evidence type="ECO:0000313" key="3">
    <source>
        <dbReference type="Proteomes" id="UP000294933"/>
    </source>
</evidence>
<proteinExistence type="predicted"/>
<accession>A0A4Y7QFZ2</accession>
<evidence type="ECO:0000313" key="2">
    <source>
        <dbReference type="EMBL" id="TDL26108.1"/>
    </source>
</evidence>
<sequence length="145" mass="16089">MPRLSALRPLIPKDPTFPLDRAVHSVTRDGVLVYPSAITVKNYNNCANCASSRQANPKEIDTAVQSVPPEESPSNQPENVTECKVGTVISHSIARQLILKMEFLNHFNEWVNPRTETSTARIIIRVLGIPSTPRHLFSGLTISDF</sequence>